<dbReference type="PROSITE" id="PS50297">
    <property type="entry name" value="ANK_REP_REGION"/>
    <property type="match status" value="3"/>
</dbReference>
<evidence type="ECO:0000256" key="1">
    <source>
        <dbReference type="ARBA" id="ARBA00022737"/>
    </source>
</evidence>
<feature type="repeat" description="ANK" evidence="3">
    <location>
        <begin position="94"/>
        <end position="126"/>
    </location>
</feature>
<feature type="repeat" description="ANK" evidence="3">
    <location>
        <begin position="129"/>
        <end position="161"/>
    </location>
</feature>
<dbReference type="STRING" id="947013.SAMN04488109_1094"/>
<dbReference type="GO" id="GO:0003950">
    <property type="term" value="F:NAD+ poly-ADP-ribosyltransferase activity"/>
    <property type="evidence" value="ECO:0007669"/>
    <property type="project" value="TreeGrafter"/>
</dbReference>
<gene>
    <name evidence="4" type="ORF">SAMN04488109_1094</name>
</gene>
<dbReference type="PANTHER" id="PTHR24180:SF45">
    <property type="entry name" value="POLY [ADP-RIBOSE] POLYMERASE TANKYRASE"/>
    <property type="match status" value="1"/>
</dbReference>
<organism evidence="4 5">
    <name type="scientific">Chryseolinea serpens</name>
    <dbReference type="NCBI Taxonomy" id="947013"/>
    <lineage>
        <taxon>Bacteria</taxon>
        <taxon>Pseudomonadati</taxon>
        <taxon>Bacteroidota</taxon>
        <taxon>Cytophagia</taxon>
        <taxon>Cytophagales</taxon>
        <taxon>Fulvivirgaceae</taxon>
        <taxon>Chryseolinea</taxon>
    </lineage>
</organism>
<name>A0A1M5L9I5_9BACT</name>
<dbReference type="InterPro" id="IPR036770">
    <property type="entry name" value="Ankyrin_rpt-contain_sf"/>
</dbReference>
<dbReference type="PROSITE" id="PS50088">
    <property type="entry name" value="ANK_REPEAT"/>
    <property type="match status" value="3"/>
</dbReference>
<dbReference type="AlphaFoldDB" id="A0A1M5L9I5"/>
<evidence type="ECO:0000313" key="4">
    <source>
        <dbReference type="EMBL" id="SHG61671.1"/>
    </source>
</evidence>
<dbReference type="OrthoDB" id="754271at2"/>
<dbReference type="SUPFAM" id="SSF48403">
    <property type="entry name" value="Ankyrin repeat"/>
    <property type="match status" value="1"/>
</dbReference>
<dbReference type="Pfam" id="PF12796">
    <property type="entry name" value="Ank_2"/>
    <property type="match status" value="1"/>
</dbReference>
<proteinExistence type="predicted"/>
<evidence type="ECO:0000256" key="2">
    <source>
        <dbReference type="ARBA" id="ARBA00023043"/>
    </source>
</evidence>
<dbReference type="GO" id="GO:0070198">
    <property type="term" value="P:protein localization to chromosome, telomeric region"/>
    <property type="evidence" value="ECO:0007669"/>
    <property type="project" value="TreeGrafter"/>
</dbReference>
<dbReference type="SMART" id="SM00248">
    <property type="entry name" value="ANK"/>
    <property type="match status" value="4"/>
</dbReference>
<dbReference type="Gene3D" id="1.25.40.20">
    <property type="entry name" value="Ankyrin repeat-containing domain"/>
    <property type="match status" value="3"/>
</dbReference>
<evidence type="ECO:0000256" key="3">
    <source>
        <dbReference type="PROSITE-ProRule" id="PRU00023"/>
    </source>
</evidence>
<dbReference type="GO" id="GO:0005737">
    <property type="term" value="C:cytoplasm"/>
    <property type="evidence" value="ECO:0007669"/>
    <property type="project" value="TreeGrafter"/>
</dbReference>
<reference evidence="4 5" key="1">
    <citation type="submission" date="2016-11" db="EMBL/GenBank/DDBJ databases">
        <authorList>
            <person name="Jaros S."/>
            <person name="Januszkiewicz K."/>
            <person name="Wedrychowicz H."/>
        </authorList>
    </citation>
    <scope>NUCLEOTIDE SEQUENCE [LARGE SCALE GENOMIC DNA]</scope>
    <source>
        <strain evidence="4 5">DSM 24574</strain>
    </source>
</reference>
<dbReference type="PANTHER" id="PTHR24180">
    <property type="entry name" value="CYCLIN-DEPENDENT KINASE INHIBITOR 2C-RELATED"/>
    <property type="match status" value="1"/>
</dbReference>
<dbReference type="Pfam" id="PF00023">
    <property type="entry name" value="Ank"/>
    <property type="match status" value="1"/>
</dbReference>
<keyword evidence="5" id="KW-1185">Reference proteome</keyword>
<feature type="repeat" description="ANK" evidence="3">
    <location>
        <begin position="162"/>
        <end position="194"/>
    </location>
</feature>
<accession>A0A1M5L9I5</accession>
<dbReference type="GO" id="GO:0090263">
    <property type="term" value="P:positive regulation of canonical Wnt signaling pathway"/>
    <property type="evidence" value="ECO:0007669"/>
    <property type="project" value="TreeGrafter"/>
</dbReference>
<dbReference type="InterPro" id="IPR002110">
    <property type="entry name" value="Ankyrin_rpt"/>
</dbReference>
<evidence type="ECO:0000313" key="5">
    <source>
        <dbReference type="Proteomes" id="UP000184212"/>
    </source>
</evidence>
<protein>
    <submittedName>
        <fullName evidence="4">Ankyrin repeat-containing protein</fullName>
    </submittedName>
</protein>
<dbReference type="GO" id="GO:1904355">
    <property type="term" value="P:positive regulation of telomere capping"/>
    <property type="evidence" value="ECO:0007669"/>
    <property type="project" value="TreeGrafter"/>
</dbReference>
<keyword evidence="1" id="KW-0677">Repeat</keyword>
<dbReference type="Proteomes" id="UP000184212">
    <property type="component" value="Unassembled WGS sequence"/>
</dbReference>
<dbReference type="EMBL" id="FQWQ01000001">
    <property type="protein sequence ID" value="SHG61671.1"/>
    <property type="molecule type" value="Genomic_DNA"/>
</dbReference>
<keyword evidence="2 3" id="KW-0040">ANK repeat</keyword>
<sequence>MTMEEKVLTLLKARRTTDLIDELKQHPALVDTRDPQGVSLLSLSFYYGNTELSDYLLAHKANLDIFEASAAGRLDKVKAFVTEHGDQLNAFSADGFTPLGLACFFARTPVAAYLLDAGADPSLASRNAFHVAPLHSAAAARATDIVRLLLEHHADVQATQQGNNTALHSAAHHGELEMTRLLLRYGANPKAKTDQGQTPYDMAIEKGFTEVAALL</sequence>
<dbReference type="InterPro" id="IPR051637">
    <property type="entry name" value="Ank_repeat_dom-contain_49"/>
</dbReference>